<name>W2P5U5_PHYNI</name>
<dbReference type="Proteomes" id="UP000054532">
    <property type="component" value="Unassembled WGS sequence"/>
</dbReference>
<proteinExistence type="predicted"/>
<evidence type="ECO:0000313" key="1">
    <source>
        <dbReference type="EMBL" id="ETM55284.1"/>
    </source>
</evidence>
<dbReference type="SUPFAM" id="SSF140860">
    <property type="entry name" value="Pseudo ankyrin repeat-like"/>
    <property type="match status" value="1"/>
</dbReference>
<dbReference type="EMBL" id="KI690752">
    <property type="protein sequence ID" value="ETM55284.1"/>
    <property type="molecule type" value="Genomic_DNA"/>
</dbReference>
<protein>
    <submittedName>
        <fullName evidence="1">Uncharacterized protein</fullName>
    </submittedName>
</protein>
<sequence length="151" mass="16032">MARIFAVKSDDIILVEAMVCASMSSDVDILEVLLGNSSHDLIEQAILKAASGQELATAEYLVQSVSQDSLSNILDRVVKNGLVELIKLLVNKVDNGSDSSMIEYAENLVEAVKVLQKRASATQAAPQIETVAVTSPSLQTCSAEINAAIVD</sequence>
<dbReference type="AlphaFoldDB" id="W2P5U5"/>
<organism evidence="1">
    <name type="scientific">Phytophthora nicotianae</name>
    <name type="common">Potato buckeye rot agent</name>
    <name type="synonym">Phytophthora parasitica</name>
    <dbReference type="NCBI Taxonomy" id="4792"/>
    <lineage>
        <taxon>Eukaryota</taxon>
        <taxon>Sar</taxon>
        <taxon>Stramenopiles</taxon>
        <taxon>Oomycota</taxon>
        <taxon>Peronosporomycetes</taxon>
        <taxon>Peronosporales</taxon>
        <taxon>Peronosporaceae</taxon>
        <taxon>Phytophthora</taxon>
    </lineage>
</organism>
<accession>W2P5U5</accession>
<reference evidence="1" key="1">
    <citation type="submission" date="2013-11" db="EMBL/GenBank/DDBJ databases">
        <title>The Genome Sequence of Phytophthora parasitica IAC_01/95.</title>
        <authorList>
            <consortium name="The Broad Institute Genomics Platform"/>
            <person name="Russ C."/>
            <person name="Tyler B."/>
            <person name="Panabieres F."/>
            <person name="Shan W."/>
            <person name="Tripathy S."/>
            <person name="Grunwald N."/>
            <person name="Machado M."/>
            <person name="Johnson C.S."/>
            <person name="Arredondo F."/>
            <person name="Hong C."/>
            <person name="Coffey M."/>
            <person name="Young S.K."/>
            <person name="Zeng Q."/>
            <person name="Gargeya S."/>
            <person name="Fitzgerald M."/>
            <person name="Abouelleil A."/>
            <person name="Alvarado L."/>
            <person name="Chapman S.B."/>
            <person name="Gainer-Dewar J."/>
            <person name="Goldberg J."/>
            <person name="Griggs A."/>
            <person name="Gujja S."/>
            <person name="Hansen M."/>
            <person name="Howarth C."/>
            <person name="Imamovic A."/>
            <person name="Ireland A."/>
            <person name="Larimer J."/>
            <person name="McCowan C."/>
            <person name="Murphy C."/>
            <person name="Pearson M."/>
            <person name="Poon T.W."/>
            <person name="Priest M."/>
            <person name="Roberts A."/>
            <person name="Saif S."/>
            <person name="Shea T."/>
            <person name="Sykes S."/>
            <person name="Wortman J."/>
            <person name="Nusbaum C."/>
            <person name="Birren B."/>
        </authorList>
    </citation>
    <scope>NUCLEOTIDE SEQUENCE [LARGE SCALE GENOMIC DNA]</scope>
    <source>
        <strain evidence="1">IAC_01/95</strain>
    </source>
</reference>
<dbReference type="VEuPathDB" id="FungiDB:PPTG_06715"/>
<gene>
    <name evidence="1" type="ORF">L914_01481</name>
</gene>